<dbReference type="AlphaFoldDB" id="A0A8T1PAH9"/>
<feature type="chain" id="PRO_5035831481" evidence="1">
    <location>
        <begin position="17"/>
        <end position="50"/>
    </location>
</feature>
<name>A0A8T1PAH9_CARIL</name>
<feature type="signal peptide" evidence="1">
    <location>
        <begin position="1"/>
        <end position="16"/>
    </location>
</feature>
<gene>
    <name evidence="2" type="ORF">CIPAW_10G118600</name>
</gene>
<evidence type="ECO:0000313" key="2">
    <source>
        <dbReference type="EMBL" id="KAG6639685.1"/>
    </source>
</evidence>
<dbReference type="EMBL" id="CM031818">
    <property type="protein sequence ID" value="KAG6639685.1"/>
    <property type="molecule type" value="Genomic_DNA"/>
</dbReference>
<evidence type="ECO:0000313" key="3">
    <source>
        <dbReference type="Proteomes" id="UP000811609"/>
    </source>
</evidence>
<reference evidence="2" key="1">
    <citation type="submission" date="2020-12" db="EMBL/GenBank/DDBJ databases">
        <title>WGS assembly of Carya illinoinensis cv. Pawnee.</title>
        <authorList>
            <person name="Platts A."/>
            <person name="Shu S."/>
            <person name="Wright S."/>
            <person name="Barry K."/>
            <person name="Edger P."/>
            <person name="Pires J.C."/>
            <person name="Schmutz J."/>
        </authorList>
    </citation>
    <scope>NUCLEOTIDE SEQUENCE</scope>
    <source>
        <tissue evidence="2">Leaf</tissue>
    </source>
</reference>
<proteinExistence type="predicted"/>
<organism evidence="2 3">
    <name type="scientific">Carya illinoinensis</name>
    <name type="common">Pecan</name>
    <dbReference type="NCBI Taxonomy" id="32201"/>
    <lineage>
        <taxon>Eukaryota</taxon>
        <taxon>Viridiplantae</taxon>
        <taxon>Streptophyta</taxon>
        <taxon>Embryophyta</taxon>
        <taxon>Tracheophyta</taxon>
        <taxon>Spermatophyta</taxon>
        <taxon>Magnoliopsida</taxon>
        <taxon>eudicotyledons</taxon>
        <taxon>Gunneridae</taxon>
        <taxon>Pentapetalae</taxon>
        <taxon>rosids</taxon>
        <taxon>fabids</taxon>
        <taxon>Fagales</taxon>
        <taxon>Juglandaceae</taxon>
        <taxon>Carya</taxon>
    </lineage>
</organism>
<evidence type="ECO:0000256" key="1">
    <source>
        <dbReference type="SAM" id="SignalP"/>
    </source>
</evidence>
<keyword evidence="1" id="KW-0732">Signal</keyword>
<dbReference type="Proteomes" id="UP000811609">
    <property type="component" value="Chromosome 10"/>
</dbReference>
<keyword evidence="3" id="KW-1185">Reference proteome</keyword>
<comment type="caution">
    <text evidence="2">The sequence shown here is derived from an EMBL/GenBank/DDBJ whole genome shotgun (WGS) entry which is preliminary data.</text>
</comment>
<sequence length="50" mass="5803">MLGIIFILLLEKLTHIFRGSLSINIGFKFYQIFVIIKKGEIVELKISSFM</sequence>
<accession>A0A8T1PAH9</accession>
<protein>
    <submittedName>
        <fullName evidence="2">Uncharacterized protein</fullName>
    </submittedName>
</protein>